<feature type="compositionally biased region" description="Basic residues" evidence="1">
    <location>
        <begin position="338"/>
        <end position="347"/>
    </location>
</feature>
<dbReference type="OrthoDB" id="2735536at2759"/>
<feature type="compositionally biased region" description="Polar residues" evidence="1">
    <location>
        <begin position="386"/>
        <end position="399"/>
    </location>
</feature>
<dbReference type="InParanoid" id="G7DV47"/>
<name>G7DV47_MIXOS</name>
<feature type="compositionally biased region" description="Basic and acidic residues" evidence="1">
    <location>
        <begin position="424"/>
        <end position="434"/>
    </location>
</feature>
<keyword evidence="3" id="KW-1185">Reference proteome</keyword>
<dbReference type="InterPro" id="IPR016712">
    <property type="entry name" value="Rbsml_bS1m-like"/>
</dbReference>
<dbReference type="PANTHER" id="PTHR28058:SF1">
    <property type="entry name" value="SMALL RIBOSOMAL SUBUNIT PROTEIN BS1M"/>
    <property type="match status" value="1"/>
</dbReference>
<dbReference type="Pfam" id="PF11709">
    <property type="entry name" value="Mit_ribos_Mrp51"/>
    <property type="match status" value="1"/>
</dbReference>
<evidence type="ECO:0000256" key="1">
    <source>
        <dbReference type="SAM" id="MobiDB-lite"/>
    </source>
</evidence>
<dbReference type="eggNOG" id="ENOG502SBK0">
    <property type="taxonomic scope" value="Eukaryota"/>
</dbReference>
<dbReference type="EMBL" id="BABT02000035">
    <property type="protein sequence ID" value="GAA94457.1"/>
    <property type="molecule type" value="Genomic_DNA"/>
</dbReference>
<dbReference type="STRING" id="764103.G7DV47"/>
<dbReference type="HOGENOM" id="CLU_598622_0_0_1"/>
<gene>
    <name evidence="2" type="primary">Mo01109</name>
    <name evidence="2" type="ORF">E5Q_01109</name>
</gene>
<reference evidence="2 3" key="2">
    <citation type="journal article" date="2012" name="Open Biol.">
        <title>Characteristics of nucleosomes and linker DNA regions on the genome of the basidiomycete Mixia osmundae revealed by mono- and dinucleosome mapping.</title>
        <authorList>
            <person name="Nishida H."/>
            <person name="Kondo S."/>
            <person name="Matsumoto T."/>
            <person name="Suzuki Y."/>
            <person name="Yoshikawa H."/>
            <person name="Taylor T.D."/>
            <person name="Sugiyama J."/>
        </authorList>
    </citation>
    <scope>NUCLEOTIDE SEQUENCE [LARGE SCALE GENOMIC DNA]</scope>
    <source>
        <strain evidence="3">CBS 9802 / IAM 14324 / JCM 22182 / KY 12970</strain>
    </source>
</reference>
<feature type="compositionally biased region" description="Low complexity" evidence="1">
    <location>
        <begin position="400"/>
        <end position="422"/>
    </location>
</feature>
<dbReference type="AlphaFoldDB" id="G7DV47"/>
<accession>G7DV47</accession>
<proteinExistence type="predicted"/>
<dbReference type="Proteomes" id="UP000009131">
    <property type="component" value="Unassembled WGS sequence"/>
</dbReference>
<protein>
    <submittedName>
        <fullName evidence="2">Uncharacterized protein</fullName>
    </submittedName>
</protein>
<dbReference type="PANTHER" id="PTHR28058">
    <property type="entry name" value="37S RIBOSOMAL PROTEIN MRP51, MITOCHONDRIAL"/>
    <property type="match status" value="1"/>
</dbReference>
<evidence type="ECO:0000313" key="3">
    <source>
        <dbReference type="Proteomes" id="UP000009131"/>
    </source>
</evidence>
<dbReference type="RefSeq" id="XP_014564862.1">
    <property type="nucleotide sequence ID" value="XM_014709376.1"/>
</dbReference>
<evidence type="ECO:0000313" key="2">
    <source>
        <dbReference type="EMBL" id="GAA94457.1"/>
    </source>
</evidence>
<feature type="region of interest" description="Disordered" evidence="1">
    <location>
        <begin position="333"/>
        <end position="353"/>
    </location>
</feature>
<feature type="region of interest" description="Disordered" evidence="1">
    <location>
        <begin position="386"/>
        <end position="445"/>
    </location>
</feature>
<organism evidence="2 3">
    <name type="scientific">Mixia osmundae (strain CBS 9802 / IAM 14324 / JCM 22182 / KY 12970)</name>
    <dbReference type="NCBI Taxonomy" id="764103"/>
    <lineage>
        <taxon>Eukaryota</taxon>
        <taxon>Fungi</taxon>
        <taxon>Dikarya</taxon>
        <taxon>Basidiomycota</taxon>
        <taxon>Pucciniomycotina</taxon>
        <taxon>Mixiomycetes</taxon>
        <taxon>Mixiales</taxon>
        <taxon>Mixiaceae</taxon>
        <taxon>Mixia</taxon>
    </lineage>
</organism>
<reference evidence="2 3" key="1">
    <citation type="journal article" date="2011" name="J. Gen. Appl. Microbiol.">
        <title>Draft genome sequencing of the enigmatic basidiomycete Mixia osmundae.</title>
        <authorList>
            <person name="Nishida H."/>
            <person name="Nagatsuka Y."/>
            <person name="Sugiyama J."/>
        </authorList>
    </citation>
    <scope>NUCLEOTIDE SEQUENCE [LARGE SCALE GENOMIC DNA]</scope>
    <source>
        <strain evidence="3">CBS 9802 / IAM 14324 / JCM 22182 / KY 12970</strain>
    </source>
</reference>
<comment type="caution">
    <text evidence="2">The sequence shown here is derived from an EMBL/GenBank/DDBJ whole genome shotgun (WGS) entry which is preliminary data.</text>
</comment>
<sequence>MAASGSFARLLKSSKAIHIDPAIPITSTTYGGFAHRQDHGLKRPLPKLAVPFVKVSQIDSPYRQTDWVGSSREAHFVKRWDESGVAVGSIDDASLEHDLYASPEMTEREGNMTHVESVDIAILTDKEFEDYLAEIRKRRPQFREFVAQRETDARRLQATQLRGNTAPAQDIRPVETEEVDLYQHATQLRDGMSRVKRFLHEEAPLPPKIQDKIDKESPTGSLHARHPALGLTYTPHSQFDNVVLNEPLPGFYLAPEMLETSAKGLAAFLGTVAGQQGTGLSDPKWHQSRNKSATPGKVDFIVRSAPVFPTDTQSRDRYTSPQDRIKALIEAASETARKRPSRAKRQPRSNLSLVPPKAVGVNIAPTTNINRLAKLQYPIGSSEWIAQNSTKETQPTLDFTRSSRSRPSLLRSRGSSGGLPTRQAKGDPKQRRAADPWTAVRQNKAEDAKALENLLKS</sequence>